<evidence type="ECO:0000313" key="1">
    <source>
        <dbReference type="EMBL" id="GAU88934.1"/>
    </source>
</evidence>
<comment type="caution">
    <text evidence="1">The sequence shown here is derived from an EMBL/GenBank/DDBJ whole genome shotgun (WGS) entry which is preliminary data.</text>
</comment>
<gene>
    <name evidence="1" type="primary">RvY_01545</name>
    <name evidence="1" type="synonym">RvY_01545.3</name>
    <name evidence="1" type="ORF">RvY_01545-3</name>
</gene>
<proteinExistence type="predicted"/>
<sequence>MKIAASSKVSPLLHLSSTVSYLRVYRQWELGRSAGDLVSAEIEAESGFQGSAAMTLGLTSIFWQLWKTFGRKVRKRAAQRRD</sequence>
<organism evidence="1 2">
    <name type="scientific">Ramazzottius varieornatus</name>
    <name type="common">Water bear</name>
    <name type="synonym">Tardigrade</name>
    <dbReference type="NCBI Taxonomy" id="947166"/>
    <lineage>
        <taxon>Eukaryota</taxon>
        <taxon>Metazoa</taxon>
        <taxon>Ecdysozoa</taxon>
        <taxon>Tardigrada</taxon>
        <taxon>Eutardigrada</taxon>
        <taxon>Parachela</taxon>
        <taxon>Hypsibioidea</taxon>
        <taxon>Ramazzottiidae</taxon>
        <taxon>Ramazzottius</taxon>
    </lineage>
</organism>
<keyword evidence="2" id="KW-1185">Reference proteome</keyword>
<evidence type="ECO:0000313" key="2">
    <source>
        <dbReference type="Proteomes" id="UP000186922"/>
    </source>
</evidence>
<name>A0A1D1UGQ0_RAMVA</name>
<dbReference type="EMBL" id="BDGG01000001">
    <property type="protein sequence ID" value="GAU88934.1"/>
    <property type="molecule type" value="Genomic_DNA"/>
</dbReference>
<protein>
    <submittedName>
        <fullName evidence="1">Uncharacterized protein</fullName>
    </submittedName>
</protein>
<dbReference type="AlphaFoldDB" id="A0A1D1UGQ0"/>
<accession>A0A1D1UGQ0</accession>
<reference evidence="1 2" key="1">
    <citation type="journal article" date="2016" name="Nat. Commun.">
        <title>Extremotolerant tardigrade genome and improved radiotolerance of human cultured cells by tardigrade-unique protein.</title>
        <authorList>
            <person name="Hashimoto T."/>
            <person name="Horikawa D.D."/>
            <person name="Saito Y."/>
            <person name="Kuwahara H."/>
            <person name="Kozuka-Hata H."/>
            <person name="Shin-I T."/>
            <person name="Minakuchi Y."/>
            <person name="Ohishi K."/>
            <person name="Motoyama A."/>
            <person name="Aizu T."/>
            <person name="Enomoto A."/>
            <person name="Kondo K."/>
            <person name="Tanaka S."/>
            <person name="Hara Y."/>
            <person name="Koshikawa S."/>
            <person name="Sagara H."/>
            <person name="Miura T."/>
            <person name="Yokobori S."/>
            <person name="Miyagawa K."/>
            <person name="Suzuki Y."/>
            <person name="Kubo T."/>
            <person name="Oyama M."/>
            <person name="Kohara Y."/>
            <person name="Fujiyama A."/>
            <person name="Arakawa K."/>
            <person name="Katayama T."/>
            <person name="Toyoda A."/>
            <person name="Kunieda T."/>
        </authorList>
    </citation>
    <scope>NUCLEOTIDE SEQUENCE [LARGE SCALE GENOMIC DNA]</scope>
    <source>
        <strain evidence="1 2">YOKOZUNA-1</strain>
    </source>
</reference>
<dbReference type="Proteomes" id="UP000186922">
    <property type="component" value="Unassembled WGS sequence"/>
</dbReference>